<gene>
    <name evidence="10" type="ORF">B9479_000453</name>
</gene>
<dbReference type="GO" id="GO:0000398">
    <property type="term" value="P:mRNA splicing, via spliceosome"/>
    <property type="evidence" value="ECO:0007669"/>
    <property type="project" value="InterPro"/>
</dbReference>
<evidence type="ECO:0000256" key="6">
    <source>
        <dbReference type="ARBA" id="ARBA00023187"/>
    </source>
</evidence>
<name>A0A5D3B6H8_9TREE</name>
<dbReference type="InterPro" id="IPR001163">
    <property type="entry name" value="Sm_dom_euk/arc"/>
</dbReference>
<dbReference type="CDD" id="cd01729">
    <property type="entry name" value="LSm7"/>
    <property type="match status" value="1"/>
</dbReference>
<dbReference type="SMART" id="SM00651">
    <property type="entry name" value="Sm"/>
    <property type="match status" value="1"/>
</dbReference>
<dbReference type="GO" id="GO:0097526">
    <property type="term" value="C:spliceosomal tri-snRNP complex"/>
    <property type="evidence" value="ECO:0007669"/>
    <property type="project" value="TreeGrafter"/>
</dbReference>
<comment type="subcellular location">
    <subcellularLocation>
        <location evidence="1">Nucleus</location>
    </subcellularLocation>
</comment>
<evidence type="ECO:0000256" key="3">
    <source>
        <dbReference type="ARBA" id="ARBA00022664"/>
    </source>
</evidence>
<protein>
    <recommendedName>
        <fullName evidence="9">Sm domain-containing protein</fullName>
    </recommendedName>
</protein>
<evidence type="ECO:0000256" key="5">
    <source>
        <dbReference type="ARBA" id="ARBA00022884"/>
    </source>
</evidence>
<evidence type="ECO:0000256" key="1">
    <source>
        <dbReference type="ARBA" id="ARBA00004123"/>
    </source>
</evidence>
<dbReference type="GO" id="GO:0071004">
    <property type="term" value="C:U2-type prespliceosome"/>
    <property type="evidence" value="ECO:0007669"/>
    <property type="project" value="TreeGrafter"/>
</dbReference>
<reference evidence="10 11" key="1">
    <citation type="submission" date="2017-05" db="EMBL/GenBank/DDBJ databases">
        <title>The Genome Sequence of Tsuchiyaea wingfieldii DSM 27421.</title>
        <authorList>
            <person name="Cuomo C."/>
            <person name="Passer A."/>
            <person name="Billmyre B."/>
            <person name="Heitman J."/>
        </authorList>
    </citation>
    <scope>NUCLEOTIDE SEQUENCE [LARGE SCALE GENOMIC DNA]</scope>
    <source>
        <strain evidence="10 11">DSM 27421</strain>
    </source>
</reference>
<accession>A0A5D3B6H8</accession>
<keyword evidence="6" id="KW-0508">mRNA splicing</keyword>
<keyword evidence="4" id="KW-0747">Spliceosome</keyword>
<dbReference type="Gene3D" id="2.30.30.100">
    <property type="match status" value="1"/>
</dbReference>
<dbReference type="EMBL" id="NIDF01000003">
    <property type="protein sequence ID" value="TYJ58618.1"/>
    <property type="molecule type" value="Genomic_DNA"/>
</dbReference>
<evidence type="ECO:0000256" key="8">
    <source>
        <dbReference type="ARBA" id="ARBA00023274"/>
    </source>
</evidence>
<dbReference type="SUPFAM" id="SSF50182">
    <property type="entry name" value="Sm-like ribonucleoproteins"/>
    <property type="match status" value="1"/>
</dbReference>
<dbReference type="GO" id="GO:0005689">
    <property type="term" value="C:U12-type spliceosomal complex"/>
    <property type="evidence" value="ECO:0007669"/>
    <property type="project" value="TreeGrafter"/>
</dbReference>
<dbReference type="Pfam" id="PF01423">
    <property type="entry name" value="LSM"/>
    <property type="match status" value="1"/>
</dbReference>
<keyword evidence="5" id="KW-0694">RNA-binding</keyword>
<keyword evidence="7" id="KW-0539">Nucleus</keyword>
<sequence length="170" mass="18455">MDILESDLDSPAVVDLTEFHRIDKLSPVPGIQQLFDPYTTPLQIPTDVIKGELPPLLVLRMLATRGGRGGGRGGGSQGAGERKKRESILNLAQLMDQKIKVAFMGGREVTGTLKGYDQLMNLVMDDVVEEYEDGRPSRSLGLVVLRGPNIVLVSPADGSAEIENPFQQQS</sequence>
<comment type="caution">
    <text evidence="10">The sequence shown here is derived from an EMBL/GenBank/DDBJ whole genome shotgun (WGS) entry which is preliminary data.</text>
</comment>
<dbReference type="Proteomes" id="UP000322245">
    <property type="component" value="Unassembled WGS sequence"/>
</dbReference>
<dbReference type="GO" id="GO:0071013">
    <property type="term" value="C:catalytic step 2 spliceosome"/>
    <property type="evidence" value="ECO:0007669"/>
    <property type="project" value="TreeGrafter"/>
</dbReference>
<comment type="similarity">
    <text evidence="2">Belongs to the snRNP Sm proteins family.</text>
</comment>
<organism evidence="10 11">
    <name type="scientific">Cryptococcus floricola</name>
    <dbReference type="NCBI Taxonomy" id="2591691"/>
    <lineage>
        <taxon>Eukaryota</taxon>
        <taxon>Fungi</taxon>
        <taxon>Dikarya</taxon>
        <taxon>Basidiomycota</taxon>
        <taxon>Agaricomycotina</taxon>
        <taxon>Tremellomycetes</taxon>
        <taxon>Tremellales</taxon>
        <taxon>Cryptococcaceae</taxon>
        <taxon>Cryptococcus</taxon>
    </lineage>
</organism>
<proteinExistence type="inferred from homology"/>
<dbReference type="InterPro" id="IPR044641">
    <property type="entry name" value="Lsm7/SmG-like"/>
</dbReference>
<dbReference type="PANTHER" id="PTHR10553">
    <property type="entry name" value="SMALL NUCLEAR RIBONUCLEOPROTEIN"/>
    <property type="match status" value="1"/>
</dbReference>
<evidence type="ECO:0000256" key="4">
    <source>
        <dbReference type="ARBA" id="ARBA00022728"/>
    </source>
</evidence>
<evidence type="ECO:0000313" key="10">
    <source>
        <dbReference type="EMBL" id="TYJ58618.1"/>
    </source>
</evidence>
<dbReference type="PANTHER" id="PTHR10553:SF5">
    <property type="entry name" value="U6 SNRNA-ASSOCIATED SM-LIKE PROTEIN LSM7"/>
    <property type="match status" value="1"/>
</dbReference>
<evidence type="ECO:0000259" key="9">
    <source>
        <dbReference type="PROSITE" id="PS52002"/>
    </source>
</evidence>
<keyword evidence="3" id="KW-0507">mRNA processing</keyword>
<dbReference type="InterPro" id="IPR017132">
    <property type="entry name" value="Lsm7"/>
</dbReference>
<keyword evidence="8" id="KW-0687">Ribonucleoprotein</keyword>
<evidence type="ECO:0000256" key="2">
    <source>
        <dbReference type="ARBA" id="ARBA00006850"/>
    </source>
</evidence>
<dbReference type="InterPro" id="IPR010920">
    <property type="entry name" value="LSM_dom_sf"/>
</dbReference>
<dbReference type="GO" id="GO:0005688">
    <property type="term" value="C:U6 snRNP"/>
    <property type="evidence" value="ECO:0007669"/>
    <property type="project" value="TreeGrafter"/>
</dbReference>
<keyword evidence="11" id="KW-1185">Reference proteome</keyword>
<dbReference type="GO" id="GO:0003723">
    <property type="term" value="F:RNA binding"/>
    <property type="evidence" value="ECO:0007669"/>
    <property type="project" value="UniProtKB-KW"/>
</dbReference>
<feature type="domain" description="Sm" evidence="9">
    <location>
        <begin position="86"/>
        <end position="159"/>
    </location>
</feature>
<evidence type="ECO:0000313" key="11">
    <source>
        <dbReference type="Proteomes" id="UP000322245"/>
    </source>
</evidence>
<dbReference type="AlphaFoldDB" id="A0A5D3B6H8"/>
<dbReference type="PROSITE" id="PS52002">
    <property type="entry name" value="SM"/>
    <property type="match status" value="1"/>
</dbReference>
<dbReference type="InterPro" id="IPR047575">
    <property type="entry name" value="Sm"/>
</dbReference>
<evidence type="ECO:0000256" key="7">
    <source>
        <dbReference type="ARBA" id="ARBA00023242"/>
    </source>
</evidence>
<dbReference type="GO" id="GO:0000956">
    <property type="term" value="P:nuclear-transcribed mRNA catabolic process"/>
    <property type="evidence" value="ECO:0007669"/>
    <property type="project" value="InterPro"/>
</dbReference>
<dbReference type="GO" id="GO:1990726">
    <property type="term" value="C:Lsm1-7-Pat1 complex"/>
    <property type="evidence" value="ECO:0007669"/>
    <property type="project" value="TreeGrafter"/>
</dbReference>